<dbReference type="PANTHER" id="PTHR43712">
    <property type="entry name" value="PUTATIVE (AFU_ORTHOLOGUE AFUA_4G14580)-RELATED"/>
    <property type="match status" value="1"/>
</dbReference>
<sequence>MIFGAWVAQAIAAAAQLKIADALADGPLRIDALADRVGADPDALARLMRALISEGIFRQRRDGRYALNALAETLRSEHPNSIAGMAKFVGAPEHREHWTLLADAVRTGEAVPHRLRGMSGWDFLKQRPDFATIFNDAMTNMSEMAVDPIIAAYDFAPYPTIVDVGGGHGRLLAAIVKATPGASGLLYDLPEVVEGAQELLRRHGVADRVRTAGGSFLDAVPEGGDNIVVGGVCDSRTPPAIRRQVDRPGDAGAGRSPRADGRRIPKALRAGGLPADAGGADRVRAQPHRGQGGVSRRPVIERSAAGSASCRPSPSPTACPSGRARTG</sequence>
<dbReference type="SUPFAM" id="SSF53335">
    <property type="entry name" value="S-adenosyl-L-methionine-dependent methyltransferases"/>
    <property type="match status" value="1"/>
</dbReference>
<evidence type="ECO:0000256" key="3">
    <source>
        <dbReference type="ARBA" id="ARBA00022691"/>
    </source>
</evidence>
<feature type="region of interest" description="Disordered" evidence="4">
    <location>
        <begin position="235"/>
        <end position="327"/>
    </location>
</feature>
<dbReference type="InterPro" id="IPR001077">
    <property type="entry name" value="COMT_C"/>
</dbReference>
<dbReference type="PANTHER" id="PTHR43712:SF2">
    <property type="entry name" value="O-METHYLTRANSFERASE CICE"/>
    <property type="match status" value="1"/>
</dbReference>
<evidence type="ECO:0000256" key="2">
    <source>
        <dbReference type="ARBA" id="ARBA00022679"/>
    </source>
</evidence>
<name>A0A7I9W7E8_MYCAG</name>
<proteinExistence type="predicted"/>
<organism evidence="6 7">
    <name type="scientific">Mycolicibacterium agri</name>
    <name type="common">Mycobacterium agri</name>
    <dbReference type="NCBI Taxonomy" id="36811"/>
    <lineage>
        <taxon>Bacteria</taxon>
        <taxon>Bacillati</taxon>
        <taxon>Actinomycetota</taxon>
        <taxon>Actinomycetes</taxon>
        <taxon>Mycobacteriales</taxon>
        <taxon>Mycobacteriaceae</taxon>
        <taxon>Mycolicibacterium</taxon>
    </lineage>
</organism>
<dbReference type="Gene3D" id="1.10.10.10">
    <property type="entry name" value="Winged helix-like DNA-binding domain superfamily/Winged helix DNA-binding domain"/>
    <property type="match status" value="1"/>
</dbReference>
<dbReference type="InterPro" id="IPR029063">
    <property type="entry name" value="SAM-dependent_MTases_sf"/>
</dbReference>
<dbReference type="Gene3D" id="3.40.50.150">
    <property type="entry name" value="Vaccinia Virus protein VP39"/>
    <property type="match status" value="1"/>
</dbReference>
<feature type="domain" description="HTH arsR-type" evidence="5">
    <location>
        <begin position="1"/>
        <end position="90"/>
    </location>
</feature>
<dbReference type="Proteomes" id="UP000465302">
    <property type="component" value="Unassembled WGS sequence"/>
</dbReference>
<dbReference type="PROSITE" id="PS50987">
    <property type="entry name" value="HTH_ARSR_2"/>
    <property type="match status" value="1"/>
</dbReference>
<dbReference type="Pfam" id="PF08100">
    <property type="entry name" value="Dimerisation"/>
    <property type="match status" value="1"/>
</dbReference>
<dbReference type="GO" id="GO:0008171">
    <property type="term" value="F:O-methyltransferase activity"/>
    <property type="evidence" value="ECO:0007669"/>
    <property type="project" value="InterPro"/>
</dbReference>
<dbReference type="GO" id="GO:0046983">
    <property type="term" value="F:protein dimerization activity"/>
    <property type="evidence" value="ECO:0007669"/>
    <property type="project" value="InterPro"/>
</dbReference>
<dbReference type="GO" id="GO:0032259">
    <property type="term" value="P:methylation"/>
    <property type="evidence" value="ECO:0007669"/>
    <property type="project" value="UniProtKB-KW"/>
</dbReference>
<evidence type="ECO:0000313" key="6">
    <source>
        <dbReference type="EMBL" id="GFG53096.1"/>
    </source>
</evidence>
<keyword evidence="1" id="KW-0489">Methyltransferase</keyword>
<dbReference type="AlphaFoldDB" id="A0A7I9W7E8"/>
<gene>
    <name evidence="6" type="ORF">MAGR_45370</name>
</gene>
<dbReference type="InterPro" id="IPR036388">
    <property type="entry name" value="WH-like_DNA-bd_sf"/>
</dbReference>
<dbReference type="EMBL" id="BLKS01000001">
    <property type="protein sequence ID" value="GFG53096.1"/>
    <property type="molecule type" value="Genomic_DNA"/>
</dbReference>
<reference evidence="6 7" key="1">
    <citation type="journal article" date="2019" name="Emerg. Microbes Infect.">
        <title>Comprehensive subspecies identification of 175 nontuberculous mycobacteria species based on 7547 genomic profiles.</title>
        <authorList>
            <person name="Matsumoto Y."/>
            <person name="Kinjo T."/>
            <person name="Motooka D."/>
            <person name="Nabeya D."/>
            <person name="Jung N."/>
            <person name="Uechi K."/>
            <person name="Horii T."/>
            <person name="Iida T."/>
            <person name="Fujita J."/>
            <person name="Nakamura S."/>
        </authorList>
    </citation>
    <scope>NUCLEOTIDE SEQUENCE [LARGE SCALE GENOMIC DNA]</scope>
    <source>
        <strain evidence="6 7">JCM 6377</strain>
    </source>
</reference>
<dbReference type="PROSITE" id="PS51683">
    <property type="entry name" value="SAM_OMT_II"/>
    <property type="match status" value="1"/>
</dbReference>
<protein>
    <recommendedName>
        <fullName evidence="5">HTH arsR-type domain-containing protein</fullName>
    </recommendedName>
</protein>
<comment type="caution">
    <text evidence="6">The sequence shown here is derived from an EMBL/GenBank/DDBJ whole genome shotgun (WGS) entry which is preliminary data.</text>
</comment>
<evidence type="ECO:0000259" key="5">
    <source>
        <dbReference type="PROSITE" id="PS50987"/>
    </source>
</evidence>
<dbReference type="InterPro" id="IPR001845">
    <property type="entry name" value="HTH_ArsR_DNA-bd_dom"/>
</dbReference>
<dbReference type="GO" id="GO:0003700">
    <property type="term" value="F:DNA-binding transcription factor activity"/>
    <property type="evidence" value="ECO:0007669"/>
    <property type="project" value="InterPro"/>
</dbReference>
<dbReference type="Pfam" id="PF00891">
    <property type="entry name" value="Methyltransf_2"/>
    <property type="match status" value="1"/>
</dbReference>
<dbReference type="InterPro" id="IPR012967">
    <property type="entry name" value="COMT_dimerisation"/>
</dbReference>
<dbReference type="InterPro" id="IPR016461">
    <property type="entry name" value="COMT-like"/>
</dbReference>
<keyword evidence="2" id="KW-0808">Transferase</keyword>
<dbReference type="InterPro" id="IPR036390">
    <property type="entry name" value="WH_DNA-bd_sf"/>
</dbReference>
<evidence type="ECO:0000256" key="4">
    <source>
        <dbReference type="SAM" id="MobiDB-lite"/>
    </source>
</evidence>
<evidence type="ECO:0000313" key="7">
    <source>
        <dbReference type="Proteomes" id="UP000465302"/>
    </source>
</evidence>
<accession>A0A7I9W7E8</accession>
<keyword evidence="3" id="KW-0949">S-adenosyl-L-methionine</keyword>
<evidence type="ECO:0000256" key="1">
    <source>
        <dbReference type="ARBA" id="ARBA00022603"/>
    </source>
</evidence>
<feature type="compositionally biased region" description="Low complexity" evidence="4">
    <location>
        <begin position="267"/>
        <end position="278"/>
    </location>
</feature>
<dbReference type="SUPFAM" id="SSF46785">
    <property type="entry name" value="Winged helix' DNA-binding domain"/>
    <property type="match status" value="1"/>
</dbReference>